<dbReference type="OrthoDB" id="9797938at2"/>
<evidence type="ECO:0000313" key="3">
    <source>
        <dbReference type="EMBL" id="AZG46009.1"/>
    </source>
</evidence>
<evidence type="ECO:0000313" key="4">
    <source>
        <dbReference type="Proteomes" id="UP000271469"/>
    </source>
</evidence>
<comment type="similarity">
    <text evidence="1">Belongs to the enoyl-CoA hydratase/isomerase family.</text>
</comment>
<dbReference type="PANTHER" id="PTHR43664">
    <property type="entry name" value="MONOAMINE OXIDASE-RELATED"/>
    <property type="match status" value="1"/>
</dbReference>
<dbReference type="Pfam" id="PF01575">
    <property type="entry name" value="MaoC_dehydratas"/>
    <property type="match status" value="1"/>
</dbReference>
<name>A0A3G8JNH4_9ACTN</name>
<dbReference type="AlphaFoldDB" id="A0A3G8JNH4"/>
<sequence length="150" mass="16442">MNETPRPAYADDLRIGHVYPLGSYFVSEDELVDFARQWDPQSFHVDAAAAASGAFGGLIASGIHTLAIFQRLAVQGAFGDWQVIAGRRLVDVEFRRPVRPGDTLTGSMTIDDIVVDHRGRALVTATGALEHQDERTVLTTVIEVLVRTRP</sequence>
<dbReference type="Proteomes" id="UP000271469">
    <property type="component" value="Chromosome"/>
</dbReference>
<dbReference type="InterPro" id="IPR052342">
    <property type="entry name" value="MCH/BMMD"/>
</dbReference>
<evidence type="ECO:0000256" key="1">
    <source>
        <dbReference type="ARBA" id="ARBA00005254"/>
    </source>
</evidence>
<dbReference type="Gene3D" id="3.10.129.10">
    <property type="entry name" value="Hotdog Thioesterase"/>
    <property type="match status" value="1"/>
</dbReference>
<dbReference type="InterPro" id="IPR002539">
    <property type="entry name" value="MaoC-like_dom"/>
</dbReference>
<dbReference type="SUPFAM" id="SSF54637">
    <property type="entry name" value="Thioesterase/thiol ester dehydrase-isomerase"/>
    <property type="match status" value="1"/>
</dbReference>
<organism evidence="3 4">
    <name type="scientific">Gordonia insulae</name>
    <dbReference type="NCBI Taxonomy" id="2420509"/>
    <lineage>
        <taxon>Bacteria</taxon>
        <taxon>Bacillati</taxon>
        <taxon>Actinomycetota</taxon>
        <taxon>Actinomycetes</taxon>
        <taxon>Mycobacteriales</taxon>
        <taxon>Gordoniaceae</taxon>
        <taxon>Gordonia</taxon>
    </lineage>
</organism>
<gene>
    <name evidence="3" type="ORF">D7316_02609</name>
</gene>
<accession>A0A3G8JNH4</accession>
<dbReference type="RefSeq" id="WP_124708588.1">
    <property type="nucleotide sequence ID" value="NZ_CP033972.1"/>
</dbReference>
<feature type="domain" description="MaoC-like" evidence="2">
    <location>
        <begin position="25"/>
        <end position="124"/>
    </location>
</feature>
<dbReference type="KEGG" id="gom:D7316_02609"/>
<keyword evidence="4" id="KW-1185">Reference proteome</keyword>
<dbReference type="PANTHER" id="PTHR43664:SF1">
    <property type="entry name" value="BETA-METHYLMALYL-COA DEHYDRATASE"/>
    <property type="match status" value="1"/>
</dbReference>
<proteinExistence type="inferred from homology"/>
<reference evidence="3 4" key="1">
    <citation type="submission" date="2018-11" db="EMBL/GenBank/DDBJ databases">
        <title>Gordonia insulae sp. nov., isolated from an island soil.</title>
        <authorList>
            <person name="Kim Y.S."/>
            <person name="Kim S.B."/>
        </authorList>
    </citation>
    <scope>NUCLEOTIDE SEQUENCE [LARGE SCALE GENOMIC DNA]</scope>
    <source>
        <strain evidence="3 4">MMS17-SY073</strain>
    </source>
</reference>
<evidence type="ECO:0000259" key="2">
    <source>
        <dbReference type="Pfam" id="PF01575"/>
    </source>
</evidence>
<dbReference type="EMBL" id="CP033972">
    <property type="protein sequence ID" value="AZG46009.1"/>
    <property type="molecule type" value="Genomic_DNA"/>
</dbReference>
<protein>
    <recommendedName>
        <fullName evidence="2">MaoC-like domain-containing protein</fullName>
    </recommendedName>
</protein>
<dbReference type="InterPro" id="IPR029069">
    <property type="entry name" value="HotDog_dom_sf"/>
</dbReference>